<dbReference type="AlphaFoldDB" id="A0A8J3GRN6"/>
<organism evidence="1 2">
    <name type="scientific">Pseudolysinimonas yzui</name>
    <dbReference type="NCBI Taxonomy" id="2708254"/>
    <lineage>
        <taxon>Bacteria</taxon>
        <taxon>Bacillati</taxon>
        <taxon>Actinomycetota</taxon>
        <taxon>Actinomycetes</taxon>
        <taxon>Micrococcales</taxon>
        <taxon>Microbacteriaceae</taxon>
        <taxon>Pseudolysinimonas</taxon>
    </lineage>
</organism>
<name>A0A8J3GRN6_9MICO</name>
<dbReference type="PROSITE" id="PS51257">
    <property type="entry name" value="PROKAR_LIPOPROTEIN"/>
    <property type="match status" value="1"/>
</dbReference>
<accession>A0A8J3GRN6</accession>
<sequence>MKPEYDDRRQDGHQWAALLPKLLTVFAASLLLTSCVLAESFAEGPLAVRDSGGSLQIAVCDELDVVEIEGDVRTSGGDSPWETFLLISGNANLARGTSFSSMSIPEGLVGRFDDLDAAGIDSLFFSVEGADDSADGGFTFSAYFEVDGSLPTTGWLQTGGKVTEEPCG</sequence>
<comment type="caution">
    <text evidence="1">The sequence shown here is derived from an EMBL/GenBank/DDBJ whole genome shotgun (WGS) entry which is preliminary data.</text>
</comment>
<dbReference type="Proteomes" id="UP000617531">
    <property type="component" value="Unassembled WGS sequence"/>
</dbReference>
<gene>
    <name evidence="1" type="ORF">GCM10011600_23800</name>
</gene>
<reference evidence="1" key="1">
    <citation type="journal article" date="2014" name="Int. J. Syst. Evol. Microbiol.">
        <title>Complete genome sequence of Corynebacterium casei LMG S-19264T (=DSM 44701T), isolated from a smear-ripened cheese.</title>
        <authorList>
            <consortium name="US DOE Joint Genome Institute (JGI-PGF)"/>
            <person name="Walter F."/>
            <person name="Albersmeier A."/>
            <person name="Kalinowski J."/>
            <person name="Ruckert C."/>
        </authorList>
    </citation>
    <scope>NUCLEOTIDE SEQUENCE</scope>
    <source>
        <strain evidence="1">CGMCC 1.16548</strain>
    </source>
</reference>
<evidence type="ECO:0000313" key="1">
    <source>
        <dbReference type="EMBL" id="GHF21974.1"/>
    </source>
</evidence>
<dbReference type="EMBL" id="BNAI01000005">
    <property type="protein sequence ID" value="GHF21974.1"/>
    <property type="molecule type" value="Genomic_DNA"/>
</dbReference>
<protein>
    <submittedName>
        <fullName evidence="1">Uncharacterized protein</fullName>
    </submittedName>
</protein>
<evidence type="ECO:0000313" key="2">
    <source>
        <dbReference type="Proteomes" id="UP000617531"/>
    </source>
</evidence>
<proteinExistence type="predicted"/>
<dbReference type="RefSeq" id="WP_191283733.1">
    <property type="nucleotide sequence ID" value="NZ_BNAI01000005.1"/>
</dbReference>
<keyword evidence="2" id="KW-1185">Reference proteome</keyword>
<reference evidence="1" key="2">
    <citation type="submission" date="2020-09" db="EMBL/GenBank/DDBJ databases">
        <authorList>
            <person name="Sun Q."/>
            <person name="Zhou Y."/>
        </authorList>
    </citation>
    <scope>NUCLEOTIDE SEQUENCE</scope>
    <source>
        <strain evidence="1">CGMCC 1.16548</strain>
    </source>
</reference>